<keyword evidence="1" id="KW-0812">Transmembrane</keyword>
<organism evidence="2 3">
    <name type="scientific">Thermocatellispora tengchongensis</name>
    <dbReference type="NCBI Taxonomy" id="1073253"/>
    <lineage>
        <taxon>Bacteria</taxon>
        <taxon>Bacillati</taxon>
        <taxon>Actinomycetota</taxon>
        <taxon>Actinomycetes</taxon>
        <taxon>Streptosporangiales</taxon>
        <taxon>Streptosporangiaceae</taxon>
        <taxon>Thermocatellispora</taxon>
    </lineage>
</organism>
<keyword evidence="1" id="KW-1133">Transmembrane helix</keyword>
<accession>A0A840PLV2</accession>
<keyword evidence="3" id="KW-1185">Reference proteome</keyword>
<proteinExistence type="predicted"/>
<evidence type="ECO:0000313" key="2">
    <source>
        <dbReference type="EMBL" id="MBB5138027.1"/>
    </source>
</evidence>
<dbReference type="RefSeq" id="WP_185054911.1">
    <property type="nucleotide sequence ID" value="NZ_BAABIX010000030.1"/>
</dbReference>
<feature type="transmembrane region" description="Helical" evidence="1">
    <location>
        <begin position="95"/>
        <end position="114"/>
    </location>
</feature>
<keyword evidence="1" id="KW-0472">Membrane</keyword>
<evidence type="ECO:0000313" key="3">
    <source>
        <dbReference type="Proteomes" id="UP000578449"/>
    </source>
</evidence>
<evidence type="ECO:0000256" key="1">
    <source>
        <dbReference type="SAM" id="Phobius"/>
    </source>
</evidence>
<dbReference type="AlphaFoldDB" id="A0A840PLV2"/>
<protein>
    <submittedName>
        <fullName evidence="2">ATP synthase protein I</fullName>
    </submittedName>
</protein>
<reference evidence="2 3" key="1">
    <citation type="submission" date="2020-08" db="EMBL/GenBank/DDBJ databases">
        <title>Genomic Encyclopedia of Type Strains, Phase IV (KMG-IV): sequencing the most valuable type-strain genomes for metagenomic binning, comparative biology and taxonomic classification.</title>
        <authorList>
            <person name="Goeker M."/>
        </authorList>
    </citation>
    <scope>NUCLEOTIDE SEQUENCE [LARGE SCALE GENOMIC DNA]</scope>
    <source>
        <strain evidence="2 3">DSM 45615</strain>
    </source>
</reference>
<dbReference type="EMBL" id="JACHGN010000021">
    <property type="protein sequence ID" value="MBB5138027.1"/>
    <property type="molecule type" value="Genomic_DNA"/>
</dbReference>
<gene>
    <name evidence="2" type="ORF">HNP84_007780</name>
</gene>
<comment type="caution">
    <text evidence="2">The sequence shown here is derived from an EMBL/GenBank/DDBJ whole genome shotgun (WGS) entry which is preliminary data.</text>
</comment>
<feature type="transmembrane region" description="Helical" evidence="1">
    <location>
        <begin position="36"/>
        <end position="60"/>
    </location>
</feature>
<feature type="transmembrane region" description="Helical" evidence="1">
    <location>
        <begin position="67"/>
        <end position="89"/>
    </location>
</feature>
<dbReference type="Proteomes" id="UP000578449">
    <property type="component" value="Unassembled WGS sequence"/>
</dbReference>
<sequence>MQANDVRVLKSAAIPALVVGLVVTVVSAFLTGVDGALGGALGVLVVGLFFLISLVAVAYASRISPTMMMAAALGTFFTKVLVLALVLSSLSDVTVWHPTAFTWSVILCTIAWTFGEARGFMKLRILYVEPGTRVPGSYGEK</sequence>
<feature type="transmembrane region" description="Helical" evidence="1">
    <location>
        <begin position="12"/>
        <end position="30"/>
    </location>
</feature>
<name>A0A840PLV2_9ACTN</name>